<keyword evidence="1" id="KW-0812">Transmembrane</keyword>
<organism evidence="2 3">
    <name type="scientific">Cereibacter sphaeroides</name>
    <name type="common">Rhodobacter sphaeroides</name>
    <dbReference type="NCBI Taxonomy" id="1063"/>
    <lineage>
        <taxon>Bacteria</taxon>
        <taxon>Pseudomonadati</taxon>
        <taxon>Pseudomonadota</taxon>
        <taxon>Alphaproteobacteria</taxon>
        <taxon>Rhodobacterales</taxon>
        <taxon>Paracoccaceae</taxon>
        <taxon>Cereibacter</taxon>
    </lineage>
</organism>
<evidence type="ECO:0000256" key="1">
    <source>
        <dbReference type="SAM" id="Phobius"/>
    </source>
</evidence>
<keyword evidence="1" id="KW-0472">Membrane</keyword>
<protein>
    <recommendedName>
        <fullName evidence="4">Transmembrane protein</fullName>
    </recommendedName>
</protein>
<keyword evidence="1" id="KW-1133">Transmembrane helix</keyword>
<proteinExistence type="predicted"/>
<name>A0AAX1UH57_CERSP</name>
<gene>
    <name evidence="2" type="ORF">D1114_18020</name>
</gene>
<accession>A0AAX1UH57</accession>
<dbReference type="AlphaFoldDB" id="A0AAX1UH57"/>
<evidence type="ECO:0008006" key="4">
    <source>
        <dbReference type="Google" id="ProtNLM"/>
    </source>
</evidence>
<sequence>MGMSAIAIRQMVDRVAALMEERLHVRGQDLPAKLRRGAGRLPRRVRAAARDLAQAGEMAQNPRLLMQVDFEKVSADYDLCVRHLGSIDTKARVAGQLLAALRVLIVGGLVAAGAAYGFARWRGLV</sequence>
<dbReference type="EMBL" id="QWGP01000025">
    <property type="protein sequence ID" value="RHZ92306.1"/>
    <property type="molecule type" value="Genomic_DNA"/>
</dbReference>
<dbReference type="Proteomes" id="UP000266305">
    <property type="component" value="Unassembled WGS sequence"/>
</dbReference>
<evidence type="ECO:0000313" key="3">
    <source>
        <dbReference type="Proteomes" id="UP000266305"/>
    </source>
</evidence>
<evidence type="ECO:0000313" key="2">
    <source>
        <dbReference type="EMBL" id="RHZ92306.1"/>
    </source>
</evidence>
<reference evidence="2 3" key="1">
    <citation type="submission" date="2018-08" db="EMBL/GenBank/DDBJ databases">
        <title>Draft genome sequence of Rhodobacter sphaeroides FY.</title>
        <authorList>
            <person name="Rayyan A."/>
            <person name="Meyer T.E."/>
            <person name="Kyndt J.A."/>
        </authorList>
    </citation>
    <scope>NUCLEOTIDE SEQUENCE [LARGE SCALE GENOMIC DNA]</scope>
    <source>
        <strain evidence="2 3">FY</strain>
    </source>
</reference>
<comment type="caution">
    <text evidence="2">The sequence shown here is derived from an EMBL/GenBank/DDBJ whole genome shotgun (WGS) entry which is preliminary data.</text>
</comment>
<feature type="transmembrane region" description="Helical" evidence="1">
    <location>
        <begin position="99"/>
        <end position="119"/>
    </location>
</feature>